<reference evidence="2 3" key="1">
    <citation type="submission" date="2019-07" db="EMBL/GenBank/DDBJ databases">
        <title>Full genome sequence of Humibacter sp. WJ7-1.</title>
        <authorList>
            <person name="Im W.-T."/>
        </authorList>
    </citation>
    <scope>NUCLEOTIDE SEQUENCE [LARGE SCALE GENOMIC DNA]</scope>
    <source>
        <strain evidence="2 3">WJ7-1</strain>
    </source>
</reference>
<dbReference type="InterPro" id="IPR000835">
    <property type="entry name" value="HTH_MarR-typ"/>
</dbReference>
<dbReference type="InterPro" id="IPR036388">
    <property type="entry name" value="WH-like_DNA-bd_sf"/>
</dbReference>
<dbReference type="EMBL" id="CP042305">
    <property type="protein sequence ID" value="QDZ16031.1"/>
    <property type="molecule type" value="Genomic_DNA"/>
</dbReference>
<gene>
    <name evidence="2" type="ORF">FPZ11_15745</name>
</gene>
<dbReference type="PANTHER" id="PTHR33164">
    <property type="entry name" value="TRANSCRIPTIONAL REGULATOR, MARR FAMILY"/>
    <property type="match status" value="1"/>
</dbReference>
<dbReference type="RefSeq" id="WP_146322035.1">
    <property type="nucleotide sequence ID" value="NZ_CP042305.1"/>
</dbReference>
<keyword evidence="3" id="KW-1185">Reference proteome</keyword>
<dbReference type="SMART" id="SM00347">
    <property type="entry name" value="HTH_MARR"/>
    <property type="match status" value="1"/>
</dbReference>
<sequence length="169" mass="17373">MVELSDASRSADARAAVHALTRASRILERALNGLSLADFRVLSAVAAGEARASRLAARLAIGKPTVSATVDSLVRRGMLRRTAHDTDQRAVELALTAKGDAARDEAERALASVVTQLAAETEHPDAVLASLAELGDGIERRQASVASERGVPLAADAATAVGAQAGATE</sequence>
<dbReference type="PRINTS" id="PR00598">
    <property type="entry name" value="HTHMARR"/>
</dbReference>
<dbReference type="PANTHER" id="PTHR33164:SF43">
    <property type="entry name" value="HTH-TYPE TRANSCRIPTIONAL REPRESSOR YETL"/>
    <property type="match status" value="1"/>
</dbReference>
<dbReference type="Pfam" id="PF12802">
    <property type="entry name" value="MarR_2"/>
    <property type="match status" value="1"/>
</dbReference>
<dbReference type="GO" id="GO:0006950">
    <property type="term" value="P:response to stress"/>
    <property type="evidence" value="ECO:0007669"/>
    <property type="project" value="TreeGrafter"/>
</dbReference>
<dbReference type="AlphaFoldDB" id="A0A5B8M766"/>
<organism evidence="2 3">
    <name type="scientific">Humibacter ginsenosidimutans</name>
    <dbReference type="NCBI Taxonomy" id="2599293"/>
    <lineage>
        <taxon>Bacteria</taxon>
        <taxon>Bacillati</taxon>
        <taxon>Actinomycetota</taxon>
        <taxon>Actinomycetes</taxon>
        <taxon>Micrococcales</taxon>
        <taxon>Microbacteriaceae</taxon>
        <taxon>Humibacter</taxon>
    </lineage>
</organism>
<dbReference type="InterPro" id="IPR036390">
    <property type="entry name" value="WH_DNA-bd_sf"/>
</dbReference>
<evidence type="ECO:0000259" key="1">
    <source>
        <dbReference type="PROSITE" id="PS50995"/>
    </source>
</evidence>
<dbReference type="SUPFAM" id="SSF46785">
    <property type="entry name" value="Winged helix' DNA-binding domain"/>
    <property type="match status" value="1"/>
</dbReference>
<proteinExistence type="predicted"/>
<dbReference type="InterPro" id="IPR039422">
    <property type="entry name" value="MarR/SlyA-like"/>
</dbReference>
<dbReference type="KEGG" id="huw:FPZ11_15745"/>
<evidence type="ECO:0000313" key="3">
    <source>
        <dbReference type="Proteomes" id="UP000320216"/>
    </source>
</evidence>
<dbReference type="OrthoDB" id="5120077at2"/>
<protein>
    <submittedName>
        <fullName evidence="2">Winged helix-turn-helix transcriptional regulator</fullName>
    </submittedName>
</protein>
<dbReference type="PROSITE" id="PS50995">
    <property type="entry name" value="HTH_MARR_2"/>
    <property type="match status" value="1"/>
</dbReference>
<dbReference type="Proteomes" id="UP000320216">
    <property type="component" value="Chromosome"/>
</dbReference>
<dbReference type="Gene3D" id="1.10.10.10">
    <property type="entry name" value="Winged helix-like DNA-binding domain superfamily/Winged helix DNA-binding domain"/>
    <property type="match status" value="1"/>
</dbReference>
<accession>A0A5B8M766</accession>
<evidence type="ECO:0000313" key="2">
    <source>
        <dbReference type="EMBL" id="QDZ16031.1"/>
    </source>
</evidence>
<name>A0A5B8M766_9MICO</name>
<feature type="domain" description="HTH marR-type" evidence="1">
    <location>
        <begin position="1"/>
        <end position="140"/>
    </location>
</feature>
<dbReference type="GO" id="GO:0003700">
    <property type="term" value="F:DNA-binding transcription factor activity"/>
    <property type="evidence" value="ECO:0007669"/>
    <property type="project" value="InterPro"/>
</dbReference>